<dbReference type="AlphaFoldDB" id="A0A1L7WP35"/>
<comment type="similarity">
    <text evidence="1">Belongs to the glycosyltransferase 34 family.</text>
</comment>
<accession>A0A1L7WP35</accession>
<dbReference type="PANTHER" id="PTHR31306">
    <property type="entry name" value="ALPHA-1,6-MANNOSYLTRANSFERASE MNN11-RELATED"/>
    <property type="match status" value="1"/>
</dbReference>
<dbReference type="Pfam" id="PF05637">
    <property type="entry name" value="Glyco_transf_34"/>
    <property type="match status" value="1"/>
</dbReference>
<dbReference type="SUPFAM" id="SSF53448">
    <property type="entry name" value="Nucleotide-diphospho-sugar transferases"/>
    <property type="match status" value="1"/>
</dbReference>
<evidence type="ECO:0000256" key="4">
    <source>
        <dbReference type="SAM" id="MobiDB-lite"/>
    </source>
</evidence>
<keyword evidence="3" id="KW-0808">Transferase</keyword>
<evidence type="ECO:0000256" key="2">
    <source>
        <dbReference type="ARBA" id="ARBA00022676"/>
    </source>
</evidence>
<dbReference type="InterPro" id="IPR029044">
    <property type="entry name" value="Nucleotide-diphossugar_trans"/>
</dbReference>
<dbReference type="STRING" id="576137.A0A1L7WP35"/>
<keyword evidence="5" id="KW-0472">Membrane</keyword>
<feature type="compositionally biased region" description="Basic and acidic residues" evidence="4">
    <location>
        <begin position="373"/>
        <end position="384"/>
    </location>
</feature>
<dbReference type="FunFam" id="3.90.550.10:FF:000237">
    <property type="entry name" value="WGS project CABT00000000 data, contig 2.1"/>
    <property type="match status" value="1"/>
</dbReference>
<sequence>MSAKHDRGTFVMLHRRLVRPIIVTGLLACFCYLWLAYHTDIVVLIPGPVSLDRSQEELHVHSRRARIAKVTVAANTLNSTIIHRALRTHEVQNEIHGYQHFIATGELVGDLSENDNQGRPRGAWSKPAYLMSIIVAELTKPESERLDWIFWFDADTVVMNPHTPLEIFLPPSHIPEVANIHLLMASNWDGLNSGAFGLRVHPWSVSILSAVLAYPLYKADKLKKDRFRDQSAFQWLLQSQDSFLVQGGHLGGTENWADVPMRWFNSLPINNAFSKNWDWIFNHNMTGKLLDNGTKEIYPDGNGRIVQPWKVMRGDMLVHFAGTANVRDSWMEPWLERAEQYLPAWSNVTRQEELKSEAEFFWNITASRIEMGRKHEKEKAEKTAKKPKPSINIPGKNRPPVVDPTMHVSPASTDAAPNVAIEVVTVTQSGPVKVATQSAGEGGFPDLYPTS</sequence>
<dbReference type="OrthoDB" id="407658at2759"/>
<organism evidence="6 7">
    <name type="scientific">Phialocephala subalpina</name>
    <dbReference type="NCBI Taxonomy" id="576137"/>
    <lineage>
        <taxon>Eukaryota</taxon>
        <taxon>Fungi</taxon>
        <taxon>Dikarya</taxon>
        <taxon>Ascomycota</taxon>
        <taxon>Pezizomycotina</taxon>
        <taxon>Leotiomycetes</taxon>
        <taxon>Helotiales</taxon>
        <taxon>Mollisiaceae</taxon>
        <taxon>Phialocephala</taxon>
        <taxon>Phialocephala fortinii species complex</taxon>
    </lineage>
</organism>
<feature type="region of interest" description="Disordered" evidence="4">
    <location>
        <begin position="373"/>
        <end position="414"/>
    </location>
</feature>
<dbReference type="Gene3D" id="3.90.550.10">
    <property type="entry name" value="Spore Coat Polysaccharide Biosynthesis Protein SpsA, Chain A"/>
    <property type="match status" value="1"/>
</dbReference>
<keyword evidence="5" id="KW-1133">Transmembrane helix</keyword>
<keyword evidence="2" id="KW-0328">Glycosyltransferase</keyword>
<protein>
    <submittedName>
        <fullName evidence="6">Uncharacterized protein</fullName>
    </submittedName>
</protein>
<evidence type="ECO:0000313" key="7">
    <source>
        <dbReference type="Proteomes" id="UP000184330"/>
    </source>
</evidence>
<dbReference type="GO" id="GO:0000139">
    <property type="term" value="C:Golgi membrane"/>
    <property type="evidence" value="ECO:0007669"/>
    <property type="project" value="TreeGrafter"/>
</dbReference>
<dbReference type="EMBL" id="FJOG01000005">
    <property type="protein sequence ID" value="CZR54535.1"/>
    <property type="molecule type" value="Genomic_DNA"/>
</dbReference>
<name>A0A1L7WP35_9HELO</name>
<keyword evidence="5" id="KW-0812">Transmembrane</keyword>
<evidence type="ECO:0000256" key="1">
    <source>
        <dbReference type="ARBA" id="ARBA00005664"/>
    </source>
</evidence>
<dbReference type="Proteomes" id="UP000184330">
    <property type="component" value="Unassembled WGS sequence"/>
</dbReference>
<evidence type="ECO:0000313" key="6">
    <source>
        <dbReference type="EMBL" id="CZR54535.1"/>
    </source>
</evidence>
<feature type="transmembrane region" description="Helical" evidence="5">
    <location>
        <begin position="21"/>
        <end position="37"/>
    </location>
</feature>
<gene>
    <name evidence="6" type="ORF">PAC_04419</name>
</gene>
<reference evidence="6 7" key="1">
    <citation type="submission" date="2016-03" db="EMBL/GenBank/DDBJ databases">
        <authorList>
            <person name="Ploux O."/>
        </authorList>
    </citation>
    <scope>NUCLEOTIDE SEQUENCE [LARGE SCALE GENOMIC DNA]</scope>
    <source>
        <strain evidence="6 7">UAMH 11012</strain>
    </source>
</reference>
<proteinExistence type="inferred from homology"/>
<dbReference type="GO" id="GO:0006487">
    <property type="term" value="P:protein N-linked glycosylation"/>
    <property type="evidence" value="ECO:0007669"/>
    <property type="project" value="TreeGrafter"/>
</dbReference>
<dbReference type="GO" id="GO:0016757">
    <property type="term" value="F:glycosyltransferase activity"/>
    <property type="evidence" value="ECO:0007669"/>
    <property type="project" value="UniProtKB-KW"/>
</dbReference>
<dbReference type="InterPro" id="IPR008630">
    <property type="entry name" value="Glyco_trans_34"/>
</dbReference>
<dbReference type="PANTHER" id="PTHR31306:SF8">
    <property type="entry name" value="GLYCOSYLTRANSFERASE FAMILY 34 PROTEIN"/>
    <property type="match status" value="1"/>
</dbReference>
<evidence type="ECO:0000256" key="3">
    <source>
        <dbReference type="ARBA" id="ARBA00022679"/>
    </source>
</evidence>
<keyword evidence="7" id="KW-1185">Reference proteome</keyword>
<evidence type="ECO:0000256" key="5">
    <source>
        <dbReference type="SAM" id="Phobius"/>
    </source>
</evidence>